<dbReference type="Proteomes" id="UP000027222">
    <property type="component" value="Unassembled WGS sequence"/>
</dbReference>
<accession>A0A067TTU9</accession>
<evidence type="ECO:0000313" key="2">
    <source>
        <dbReference type="Proteomes" id="UP000027222"/>
    </source>
</evidence>
<dbReference type="EMBL" id="KL142368">
    <property type="protein sequence ID" value="KDR83339.1"/>
    <property type="molecule type" value="Genomic_DNA"/>
</dbReference>
<gene>
    <name evidence="1" type="ORF">GALMADRAFT_55637</name>
</gene>
<proteinExistence type="predicted"/>
<evidence type="ECO:0008006" key="3">
    <source>
        <dbReference type="Google" id="ProtNLM"/>
    </source>
</evidence>
<keyword evidence="2" id="KW-1185">Reference proteome</keyword>
<evidence type="ECO:0000313" key="1">
    <source>
        <dbReference type="EMBL" id="KDR83339.1"/>
    </source>
</evidence>
<reference evidence="2" key="1">
    <citation type="journal article" date="2014" name="Proc. Natl. Acad. Sci. U.S.A.">
        <title>Extensive sampling of basidiomycete genomes demonstrates inadequacy of the white-rot/brown-rot paradigm for wood decay fungi.</title>
        <authorList>
            <person name="Riley R."/>
            <person name="Salamov A.A."/>
            <person name="Brown D.W."/>
            <person name="Nagy L.G."/>
            <person name="Floudas D."/>
            <person name="Held B.W."/>
            <person name="Levasseur A."/>
            <person name="Lombard V."/>
            <person name="Morin E."/>
            <person name="Otillar R."/>
            <person name="Lindquist E.A."/>
            <person name="Sun H."/>
            <person name="LaButti K.M."/>
            <person name="Schmutz J."/>
            <person name="Jabbour D."/>
            <person name="Luo H."/>
            <person name="Baker S.E."/>
            <person name="Pisabarro A.G."/>
            <person name="Walton J.D."/>
            <person name="Blanchette R.A."/>
            <person name="Henrissat B."/>
            <person name="Martin F."/>
            <person name="Cullen D."/>
            <person name="Hibbett D.S."/>
            <person name="Grigoriev I.V."/>
        </authorList>
    </citation>
    <scope>NUCLEOTIDE SEQUENCE [LARGE SCALE GENOMIC DNA]</scope>
    <source>
        <strain evidence="2">CBS 339.88</strain>
    </source>
</reference>
<name>A0A067TTU9_GALM3</name>
<dbReference type="AlphaFoldDB" id="A0A067TTU9"/>
<organism evidence="1 2">
    <name type="scientific">Galerina marginata (strain CBS 339.88)</name>
    <dbReference type="NCBI Taxonomy" id="685588"/>
    <lineage>
        <taxon>Eukaryota</taxon>
        <taxon>Fungi</taxon>
        <taxon>Dikarya</taxon>
        <taxon>Basidiomycota</taxon>
        <taxon>Agaricomycotina</taxon>
        <taxon>Agaricomycetes</taxon>
        <taxon>Agaricomycetidae</taxon>
        <taxon>Agaricales</taxon>
        <taxon>Agaricineae</taxon>
        <taxon>Strophariaceae</taxon>
        <taxon>Galerina</taxon>
    </lineage>
</organism>
<dbReference type="HOGENOM" id="CLU_176476_0_0_1"/>
<sequence length="86" mass="9285">MTSLFPSPHPPLPDFSTLLIAGPYHASAPIHLALSSNLNTPRSRTILFAPSRSTLKQDLQRFNDSWLTARSGNGATSELASNVIVL</sequence>
<protein>
    <recommendedName>
        <fullName evidence="3">DEAD/DEAH box helicase domain-containing protein</fullName>
    </recommendedName>
</protein>
<dbReference type="OrthoDB" id="3224367at2759"/>
<dbReference type="STRING" id="685588.A0A067TTU9"/>